<dbReference type="SMART" id="SM00471">
    <property type="entry name" value="HDc"/>
    <property type="match status" value="1"/>
</dbReference>
<evidence type="ECO:0000313" key="2">
    <source>
        <dbReference type="EMBL" id="EGD49007.1"/>
    </source>
</evidence>
<dbReference type="PANTHER" id="PTHR35569:SF1">
    <property type="entry name" value="CYANAMIDE HYDRATASE DDI2-RELATED"/>
    <property type="match status" value="1"/>
</dbReference>
<keyword evidence="3" id="KW-1185">Reference proteome</keyword>
<protein>
    <submittedName>
        <fullName evidence="2">Metal dependent phosphohydrolase</fullName>
    </submittedName>
</protein>
<organism evidence="2 3">
    <name type="scientific">Ruminiclostridium papyrosolvens DSM 2782</name>
    <dbReference type="NCBI Taxonomy" id="588581"/>
    <lineage>
        <taxon>Bacteria</taxon>
        <taxon>Bacillati</taxon>
        <taxon>Bacillota</taxon>
        <taxon>Clostridia</taxon>
        <taxon>Eubacteriales</taxon>
        <taxon>Oscillospiraceae</taxon>
        <taxon>Ruminiclostridium</taxon>
    </lineage>
</organism>
<reference evidence="2" key="1">
    <citation type="submission" date="2009-07" db="EMBL/GenBank/DDBJ databases">
        <authorList>
            <consortium name="US DOE Joint Genome Institute (JGI-PGF)"/>
            <person name="Lucas S."/>
            <person name="Copeland A."/>
            <person name="Lapidus A."/>
            <person name="Glavina del Rio T."/>
            <person name="Tice H."/>
            <person name="Bruce D."/>
            <person name="Goodwin L."/>
            <person name="Pitluck S."/>
            <person name="Larimer F."/>
            <person name="Land M.L."/>
            <person name="Mouttaki H."/>
            <person name="He Z."/>
            <person name="Zhou J."/>
            <person name="Hemme C.L."/>
        </authorList>
    </citation>
    <scope>NUCLEOTIDE SEQUENCE [LARGE SCALE GENOMIC DNA]</scope>
    <source>
        <strain evidence="2">DSM 2782</strain>
    </source>
</reference>
<dbReference type="CDD" id="cd00077">
    <property type="entry name" value="HDc"/>
    <property type="match status" value="1"/>
</dbReference>
<accession>F1T925</accession>
<dbReference type="Pfam" id="PF01966">
    <property type="entry name" value="HD"/>
    <property type="match status" value="1"/>
</dbReference>
<dbReference type="PANTHER" id="PTHR35569">
    <property type="entry name" value="CYANAMIDE HYDRATASE DDI2-RELATED"/>
    <property type="match status" value="1"/>
</dbReference>
<evidence type="ECO:0000313" key="3">
    <source>
        <dbReference type="Proteomes" id="UP000003860"/>
    </source>
</evidence>
<sequence length="159" mass="18317">MESVQRIIDHPQFKKYMELNSQAEKDRKFCRHDIQHSLDVARVAYIIALENKYNLDKEIIYITALLHDIAKWKQYRQKADHAVEGAVLAQEILVDLNLSKDDAAMILDAIAKHRKKEGHSTPLSKVLYAGDKSCRQCVNCNMVEECNRFINGSTPVLNY</sequence>
<dbReference type="STRING" id="588581.Cpap_3435"/>
<gene>
    <name evidence="2" type="ORF">Cpap_3435</name>
</gene>
<proteinExistence type="predicted"/>
<dbReference type="OrthoDB" id="1669667at2"/>
<dbReference type="InterPro" id="IPR006674">
    <property type="entry name" value="HD_domain"/>
</dbReference>
<dbReference type="InterPro" id="IPR003607">
    <property type="entry name" value="HD/PDEase_dom"/>
</dbReference>
<dbReference type="PROSITE" id="PS51831">
    <property type="entry name" value="HD"/>
    <property type="match status" value="1"/>
</dbReference>
<dbReference type="NCBIfam" id="TIGR00277">
    <property type="entry name" value="HDIG"/>
    <property type="match status" value="1"/>
</dbReference>
<reference evidence="2" key="2">
    <citation type="submission" date="2011-01" db="EMBL/GenBank/DDBJ databases">
        <title>The Non-contiguous Finished genome of Clostridium papyrosolvens.</title>
        <authorList>
            <person name="Lucas S."/>
            <person name="Copeland A."/>
            <person name="Lapidus A."/>
            <person name="Cheng J.-F."/>
            <person name="Goodwin L."/>
            <person name="Pitluck S."/>
            <person name="Misra M."/>
            <person name="Chertkov O."/>
            <person name="Detter J.C."/>
            <person name="Han C."/>
            <person name="Tapia R."/>
            <person name="Land M."/>
            <person name="Hauser L."/>
            <person name="Kyrpides N."/>
            <person name="Ivanova N."/>
            <person name="Pagani I."/>
            <person name="Mouttaki H."/>
            <person name="He Z."/>
            <person name="Zhou J."/>
            <person name="Hemme C.L."/>
            <person name="Woyke T."/>
        </authorList>
    </citation>
    <scope>NUCLEOTIDE SEQUENCE [LARGE SCALE GENOMIC DNA]</scope>
    <source>
        <strain evidence="2">DSM 2782</strain>
    </source>
</reference>
<dbReference type="SUPFAM" id="SSF109604">
    <property type="entry name" value="HD-domain/PDEase-like"/>
    <property type="match status" value="1"/>
</dbReference>
<dbReference type="Proteomes" id="UP000003860">
    <property type="component" value="Unassembled WGS sequence"/>
</dbReference>
<dbReference type="GO" id="GO:0016787">
    <property type="term" value="F:hydrolase activity"/>
    <property type="evidence" value="ECO:0007669"/>
    <property type="project" value="UniProtKB-KW"/>
</dbReference>
<dbReference type="eggNOG" id="COG1418">
    <property type="taxonomic scope" value="Bacteria"/>
</dbReference>
<dbReference type="RefSeq" id="WP_004617054.1">
    <property type="nucleotide sequence ID" value="NZ_ACXX02000002.1"/>
</dbReference>
<dbReference type="AlphaFoldDB" id="F1T925"/>
<name>F1T925_9FIRM</name>
<comment type="caution">
    <text evidence="2">The sequence shown here is derived from an EMBL/GenBank/DDBJ whole genome shotgun (WGS) entry which is preliminary data.</text>
</comment>
<feature type="domain" description="HD" evidence="1">
    <location>
        <begin position="33"/>
        <end position="136"/>
    </location>
</feature>
<dbReference type="EMBL" id="ACXX02000002">
    <property type="protein sequence ID" value="EGD49007.1"/>
    <property type="molecule type" value="Genomic_DNA"/>
</dbReference>
<dbReference type="InterPro" id="IPR006675">
    <property type="entry name" value="HDIG_dom"/>
</dbReference>
<evidence type="ECO:0000259" key="1">
    <source>
        <dbReference type="PROSITE" id="PS51831"/>
    </source>
</evidence>
<dbReference type="Gene3D" id="1.10.3210.10">
    <property type="entry name" value="Hypothetical protein af1432"/>
    <property type="match status" value="1"/>
</dbReference>